<gene>
    <name evidence="2" type="ORF">B5F75_05295</name>
</gene>
<reference evidence="3" key="1">
    <citation type="submission" date="2017-04" db="EMBL/GenBank/DDBJ databases">
        <title>Function of individual gut microbiota members based on whole genome sequencing of pure cultures obtained from chicken caecum.</title>
        <authorList>
            <person name="Medvecky M."/>
            <person name="Cejkova D."/>
            <person name="Polansky O."/>
            <person name="Karasova D."/>
            <person name="Kubasova T."/>
            <person name="Cizek A."/>
            <person name="Rychlik I."/>
        </authorList>
    </citation>
    <scope>NUCLEOTIDE SEQUENCE [LARGE SCALE GENOMIC DNA]</scope>
    <source>
        <strain evidence="3">An273</strain>
    </source>
</reference>
<keyword evidence="3" id="KW-1185">Reference proteome</keyword>
<dbReference type="Proteomes" id="UP000196368">
    <property type="component" value="Unassembled WGS sequence"/>
</dbReference>
<dbReference type="AlphaFoldDB" id="A0A1Y4DI34"/>
<evidence type="ECO:0000313" key="3">
    <source>
        <dbReference type="Proteomes" id="UP000196368"/>
    </source>
</evidence>
<accession>A0A1Y4DI34</accession>
<evidence type="ECO:0000259" key="1">
    <source>
        <dbReference type="Pfam" id="PF14353"/>
    </source>
</evidence>
<organism evidence="2 3">
    <name type="scientific">Candidatus Avelusimicrobium gallicola</name>
    <dbReference type="NCBI Taxonomy" id="2562704"/>
    <lineage>
        <taxon>Bacteria</taxon>
        <taxon>Pseudomonadati</taxon>
        <taxon>Elusimicrobiota</taxon>
        <taxon>Elusimicrobia</taxon>
        <taxon>Elusimicrobiales</taxon>
        <taxon>Elusimicrobiaceae</taxon>
        <taxon>Candidatus Avelusimicrobium</taxon>
    </lineage>
</organism>
<sequence length="213" mass="23737">MKSIKNEAAAHCPNHCEPFDVEYWSLVSADQDPDLKSAIMGGELNLVQCPECGTFFHHDGDLIYFDAPAELLVFVFSEKDRPREAQLRERMQKDYELIKNTLLKPLHMDYPPICVFGLDALKTLLQHEEVESYESEAVAAAAAAMGMQVARLKPSYARANHFPLYVPAPAPSKTANDYAVAASKVLKSGLKSLLLRNFEDRMSQEGALPPQVL</sequence>
<dbReference type="EMBL" id="NFJD01000003">
    <property type="protein sequence ID" value="OUO56608.1"/>
    <property type="molecule type" value="Genomic_DNA"/>
</dbReference>
<name>A0A1Y4DI34_9BACT</name>
<proteinExistence type="predicted"/>
<dbReference type="RefSeq" id="WP_087288697.1">
    <property type="nucleotide sequence ID" value="NZ_NFJD01000003.1"/>
</dbReference>
<dbReference type="OrthoDB" id="9811034at2"/>
<dbReference type="Pfam" id="PF14353">
    <property type="entry name" value="CpXC"/>
    <property type="match status" value="1"/>
</dbReference>
<feature type="domain" description="CpXC" evidence="1">
    <location>
        <begin position="11"/>
        <end position="106"/>
    </location>
</feature>
<dbReference type="InterPro" id="IPR025682">
    <property type="entry name" value="CpXC_dom"/>
</dbReference>
<protein>
    <recommendedName>
        <fullName evidence="1">CpXC domain-containing protein</fullName>
    </recommendedName>
</protein>
<comment type="caution">
    <text evidence="2">The sequence shown here is derived from an EMBL/GenBank/DDBJ whole genome shotgun (WGS) entry which is preliminary data.</text>
</comment>
<evidence type="ECO:0000313" key="2">
    <source>
        <dbReference type="EMBL" id="OUO56608.1"/>
    </source>
</evidence>